<protein>
    <submittedName>
        <fullName evidence="2">Uncharacterized protein</fullName>
    </submittedName>
</protein>
<dbReference type="Proteomes" id="UP000287651">
    <property type="component" value="Unassembled WGS sequence"/>
</dbReference>
<reference evidence="2 3" key="1">
    <citation type="journal article" date="2014" name="Agronomy (Basel)">
        <title>A Draft Genome Sequence for Ensete ventricosum, the Drought-Tolerant Tree Against Hunger.</title>
        <authorList>
            <person name="Harrison J."/>
            <person name="Moore K.A."/>
            <person name="Paszkiewicz K."/>
            <person name="Jones T."/>
            <person name="Grant M."/>
            <person name="Ambacheew D."/>
            <person name="Muzemil S."/>
            <person name="Studholme D.J."/>
        </authorList>
    </citation>
    <scope>NUCLEOTIDE SEQUENCE [LARGE SCALE GENOMIC DNA]</scope>
</reference>
<feature type="region of interest" description="Disordered" evidence="1">
    <location>
        <begin position="112"/>
        <end position="131"/>
    </location>
</feature>
<name>A0A426YGC4_ENSVE</name>
<comment type="caution">
    <text evidence="2">The sequence shown here is derived from an EMBL/GenBank/DDBJ whole genome shotgun (WGS) entry which is preliminary data.</text>
</comment>
<sequence>MRPTNVRWVCYVYDSLASPSVVRFGTIVEELARPGPCRVRKLVHVSRGRGQKKSPFGVTGWEDFILISRRVDRMLGLISVDTPSELVVYGESIGAEEPLAAAAKQRSRLHPSTCRMGEGAISTEGSGGADRSRDMRLCMRWQRGREAAV</sequence>
<gene>
    <name evidence="2" type="ORF">B296_00049058</name>
</gene>
<organism evidence="2 3">
    <name type="scientific">Ensete ventricosum</name>
    <name type="common">Abyssinian banana</name>
    <name type="synonym">Musa ensete</name>
    <dbReference type="NCBI Taxonomy" id="4639"/>
    <lineage>
        <taxon>Eukaryota</taxon>
        <taxon>Viridiplantae</taxon>
        <taxon>Streptophyta</taxon>
        <taxon>Embryophyta</taxon>
        <taxon>Tracheophyta</taxon>
        <taxon>Spermatophyta</taxon>
        <taxon>Magnoliopsida</taxon>
        <taxon>Liliopsida</taxon>
        <taxon>Zingiberales</taxon>
        <taxon>Musaceae</taxon>
        <taxon>Ensete</taxon>
    </lineage>
</organism>
<dbReference type="AlphaFoldDB" id="A0A426YGC4"/>
<evidence type="ECO:0000313" key="2">
    <source>
        <dbReference type="EMBL" id="RRT50802.1"/>
    </source>
</evidence>
<evidence type="ECO:0000256" key="1">
    <source>
        <dbReference type="SAM" id="MobiDB-lite"/>
    </source>
</evidence>
<evidence type="ECO:0000313" key="3">
    <source>
        <dbReference type="Proteomes" id="UP000287651"/>
    </source>
</evidence>
<accession>A0A426YGC4</accession>
<proteinExistence type="predicted"/>
<dbReference type="EMBL" id="AMZH03012563">
    <property type="protein sequence ID" value="RRT50802.1"/>
    <property type="molecule type" value="Genomic_DNA"/>
</dbReference>